<evidence type="ECO:0000313" key="4">
    <source>
        <dbReference type="Proteomes" id="UP001059401"/>
    </source>
</evidence>
<dbReference type="EMBL" id="CP038802">
    <property type="protein sequence ID" value="UTY29575.1"/>
    <property type="molecule type" value="Genomic_DNA"/>
</dbReference>
<accession>A0AAE9MXD5</accession>
<evidence type="ECO:0000313" key="2">
    <source>
        <dbReference type="EMBL" id="UTY34436.1"/>
    </source>
</evidence>
<dbReference type="Proteomes" id="UP001059401">
    <property type="component" value="Chromosome"/>
</dbReference>
<protein>
    <recommendedName>
        <fullName evidence="5">PD-(D/E)XK nuclease superfamily protein</fullName>
    </recommendedName>
</protein>
<dbReference type="Pfam" id="PF14281">
    <property type="entry name" value="PDDEXK_4"/>
    <property type="match status" value="1"/>
</dbReference>
<evidence type="ECO:0000313" key="3">
    <source>
        <dbReference type="Proteomes" id="UP001058682"/>
    </source>
</evidence>
<evidence type="ECO:0000313" key="1">
    <source>
        <dbReference type="EMBL" id="UTY29575.1"/>
    </source>
</evidence>
<keyword evidence="4" id="KW-1185">Reference proteome</keyword>
<sequence>MSDTIKEFEQLLSEFENVPALPHRDPTFLEICEFPHREVICSNILCFFFNSNREHNLKDLFARSLLELIHGKESSNSHYYCEKEVLTADNKRIDLVLTGNNTAVVIENKIYADLNNDLQKYFNHINNYKNKYGVVLSLYVIDEETRQQYKNKDNIDFKFITYQQFFEQIKKNIDFYIEKTDKKYVTFLLDFMENIDNLREGYEMDKDFIEFLNQNDHGDAIVNLINRVNKFTNYLSTKTKELKEKIDKVIEDNMKGKDLSSYLWYPEKEFGQIDLWKGVGVIYNFNGYKIDTFVRIGYWGCSFQIYIRDNEEYCIDNKYKDQIIAAFTIKAFTKEIKVEINKEEKCFDLELPVSLKNLESDIEDIDNNLDKIAGTFGRIVEAICKPEFFK</sequence>
<dbReference type="Proteomes" id="UP001058682">
    <property type="component" value="Chromosome"/>
</dbReference>
<name>A0AAE9MXD5_9SPIR</name>
<dbReference type="InterPro" id="IPR029470">
    <property type="entry name" value="PDDEXK_4"/>
</dbReference>
<dbReference type="RefSeq" id="WP_255805227.1">
    <property type="nucleotide sequence ID" value="NZ_CP038802.1"/>
</dbReference>
<reference evidence="2" key="1">
    <citation type="submission" date="2019-04" db="EMBL/GenBank/DDBJ databases">
        <title>Whole genome sequencing of oral phylogroup 2 treponemes.</title>
        <authorList>
            <person name="Chan Y."/>
            <person name="Zeng H.H."/>
            <person name="Yu X.L."/>
            <person name="Leung W.K."/>
            <person name="Watt R.M."/>
        </authorList>
    </citation>
    <scope>NUCLEOTIDE SEQUENCE</scope>
    <source>
        <strain evidence="2">OMZ 835</strain>
        <strain evidence="1">OMZ 847</strain>
    </source>
</reference>
<proteinExistence type="predicted"/>
<organism evidence="2 3">
    <name type="scientific">Treponema putidum</name>
    <dbReference type="NCBI Taxonomy" id="221027"/>
    <lineage>
        <taxon>Bacteria</taxon>
        <taxon>Pseudomonadati</taxon>
        <taxon>Spirochaetota</taxon>
        <taxon>Spirochaetia</taxon>
        <taxon>Spirochaetales</taxon>
        <taxon>Treponemataceae</taxon>
        <taxon>Treponema</taxon>
    </lineage>
</organism>
<gene>
    <name evidence="2" type="ORF">E4N74_10815</name>
    <name evidence="1" type="ORF">E4N76_11830</name>
</gene>
<evidence type="ECO:0008006" key="5">
    <source>
        <dbReference type="Google" id="ProtNLM"/>
    </source>
</evidence>
<dbReference type="AlphaFoldDB" id="A0AAE9MXD5"/>
<dbReference type="EMBL" id="CP038804">
    <property type="protein sequence ID" value="UTY34436.1"/>
    <property type="molecule type" value="Genomic_DNA"/>
</dbReference>